<evidence type="ECO:0000256" key="4">
    <source>
        <dbReference type="ARBA" id="ARBA00022989"/>
    </source>
</evidence>
<keyword evidence="3 6" id="KW-0812">Transmembrane</keyword>
<dbReference type="Gene3D" id="1.20.1080.10">
    <property type="entry name" value="Glycerol uptake facilitator protein"/>
    <property type="match status" value="1"/>
</dbReference>
<sequence length="282" mass="29447">MNSLPEDPPTLHVSIDAPVSNQLKNDQEMGTDAKPISGEPLQENQSFRGFPRAMCPGLRKVLAEAVGTFILVFCICGIIASMELMKGRIGLMDYATTAALTVVVVVYAIGTISGAHVNPAITIAFATVGPFPWSTVPLYLSAQLGGSVLATYAGKFVYGLQTDLVLTKPFHGRSAAAFSVEFIATSMVVFLAAALANAPESVQNLSGFVVGGAIGLGVLITGPVSGASMNPARSLGPAIVSGDFAFLWIYLAAPTLGAIFGAILYRLIRLQGWPCEPSPSKN</sequence>
<dbReference type="PANTHER" id="PTHR45724">
    <property type="entry name" value="AQUAPORIN NIP2-1"/>
    <property type="match status" value="1"/>
</dbReference>
<evidence type="ECO:0000256" key="6">
    <source>
        <dbReference type="RuleBase" id="RU000477"/>
    </source>
</evidence>
<protein>
    <submittedName>
        <fullName evidence="9">Probable aquaporin NIP7-1</fullName>
    </submittedName>
</protein>
<dbReference type="InterPro" id="IPR022357">
    <property type="entry name" value="MIP_CS"/>
</dbReference>
<evidence type="ECO:0000313" key="9">
    <source>
        <dbReference type="RefSeq" id="XP_071937918.1"/>
    </source>
</evidence>
<keyword evidence="8" id="KW-1185">Reference proteome</keyword>
<evidence type="ECO:0000256" key="5">
    <source>
        <dbReference type="ARBA" id="ARBA00023136"/>
    </source>
</evidence>
<feature type="transmembrane region" description="Helical" evidence="7">
    <location>
        <begin position="94"/>
        <end position="115"/>
    </location>
</feature>
<feature type="transmembrane region" description="Helical" evidence="7">
    <location>
        <begin position="174"/>
        <end position="196"/>
    </location>
</feature>
<evidence type="ECO:0000256" key="7">
    <source>
        <dbReference type="SAM" id="Phobius"/>
    </source>
</evidence>
<comment type="subcellular location">
    <subcellularLocation>
        <location evidence="1">Membrane</location>
        <topology evidence="1">Multi-pass membrane protein</topology>
    </subcellularLocation>
</comment>
<feature type="transmembrane region" description="Helical" evidence="7">
    <location>
        <begin position="247"/>
        <end position="268"/>
    </location>
</feature>
<dbReference type="SUPFAM" id="SSF81338">
    <property type="entry name" value="Aquaporin-like"/>
    <property type="match status" value="1"/>
</dbReference>
<dbReference type="Pfam" id="PF00230">
    <property type="entry name" value="MIP"/>
    <property type="match status" value="1"/>
</dbReference>
<keyword evidence="4 7" id="KW-1133">Transmembrane helix</keyword>
<proteinExistence type="inferred from homology"/>
<dbReference type="InterPro" id="IPR034294">
    <property type="entry name" value="Aquaporin_transptr"/>
</dbReference>
<dbReference type="Proteomes" id="UP001652660">
    <property type="component" value="Chromosome 3c"/>
</dbReference>
<reference evidence="9" key="1">
    <citation type="submission" date="2025-08" db="UniProtKB">
        <authorList>
            <consortium name="RefSeq"/>
        </authorList>
    </citation>
    <scope>IDENTIFICATION</scope>
    <source>
        <tissue evidence="9">Leaves</tissue>
    </source>
</reference>
<dbReference type="PROSITE" id="PS00221">
    <property type="entry name" value="MIP"/>
    <property type="match status" value="1"/>
</dbReference>
<evidence type="ECO:0000256" key="1">
    <source>
        <dbReference type="ARBA" id="ARBA00004141"/>
    </source>
</evidence>
<accession>A0ABM4X1L3</accession>
<dbReference type="GeneID" id="113735356"/>
<evidence type="ECO:0000256" key="2">
    <source>
        <dbReference type="ARBA" id="ARBA00022448"/>
    </source>
</evidence>
<keyword evidence="2 6" id="KW-0813">Transport</keyword>
<evidence type="ECO:0000313" key="8">
    <source>
        <dbReference type="Proteomes" id="UP001652660"/>
    </source>
</evidence>
<dbReference type="PRINTS" id="PR00783">
    <property type="entry name" value="MINTRINSICP"/>
</dbReference>
<comment type="similarity">
    <text evidence="6">Belongs to the MIP/aquaporin (TC 1.A.8) family.</text>
</comment>
<evidence type="ECO:0000256" key="3">
    <source>
        <dbReference type="ARBA" id="ARBA00022692"/>
    </source>
</evidence>
<dbReference type="InterPro" id="IPR000425">
    <property type="entry name" value="MIP"/>
</dbReference>
<feature type="transmembrane region" description="Helical" evidence="7">
    <location>
        <begin position="136"/>
        <end position="154"/>
    </location>
</feature>
<feature type="transmembrane region" description="Helical" evidence="7">
    <location>
        <begin position="208"/>
        <end position="227"/>
    </location>
</feature>
<keyword evidence="5 7" id="KW-0472">Membrane</keyword>
<feature type="transmembrane region" description="Helical" evidence="7">
    <location>
        <begin position="61"/>
        <end position="82"/>
    </location>
</feature>
<dbReference type="PANTHER" id="PTHR45724:SF26">
    <property type="entry name" value="AQUAPORIN NIP7-1-RELATED"/>
    <property type="match status" value="1"/>
</dbReference>
<organism evidence="8 9">
    <name type="scientific">Coffea arabica</name>
    <name type="common">Arabian coffee</name>
    <dbReference type="NCBI Taxonomy" id="13443"/>
    <lineage>
        <taxon>Eukaryota</taxon>
        <taxon>Viridiplantae</taxon>
        <taxon>Streptophyta</taxon>
        <taxon>Embryophyta</taxon>
        <taxon>Tracheophyta</taxon>
        <taxon>Spermatophyta</taxon>
        <taxon>Magnoliopsida</taxon>
        <taxon>eudicotyledons</taxon>
        <taxon>Gunneridae</taxon>
        <taxon>Pentapetalae</taxon>
        <taxon>asterids</taxon>
        <taxon>lamiids</taxon>
        <taxon>Gentianales</taxon>
        <taxon>Rubiaceae</taxon>
        <taxon>Ixoroideae</taxon>
        <taxon>Gardenieae complex</taxon>
        <taxon>Bertiereae - Coffeeae clade</taxon>
        <taxon>Coffeeae</taxon>
        <taxon>Coffea</taxon>
    </lineage>
</organism>
<dbReference type="InterPro" id="IPR023271">
    <property type="entry name" value="Aquaporin-like"/>
</dbReference>
<dbReference type="RefSeq" id="XP_071937918.1">
    <property type="nucleotide sequence ID" value="XM_072081817.1"/>
</dbReference>
<name>A0ABM4X1L3_COFAR</name>
<gene>
    <name evidence="9" type="primary">LOC113735356</name>
</gene>